<dbReference type="Proteomes" id="UP000320496">
    <property type="component" value="Chromosome"/>
</dbReference>
<gene>
    <name evidence="1" type="ORF">Mal4_05340</name>
</gene>
<accession>A0A517Z184</accession>
<name>A0A517Z184_9PLAN</name>
<sequence length="95" mass="10455">MSERTGDDTSLDKYTLKVCPRETRQQVGRLTSHVAVAPVLVAGPVALLEAGPVTRVSEGGLQELPLRIRAVELDSGQELWSRSIRDTRYRGPFPP</sequence>
<dbReference type="KEGG" id="mri:Mal4_05340"/>
<protein>
    <submittedName>
        <fullName evidence="1">Uncharacterized protein</fullName>
    </submittedName>
</protein>
<evidence type="ECO:0000313" key="1">
    <source>
        <dbReference type="EMBL" id="QDU36250.1"/>
    </source>
</evidence>
<dbReference type="AlphaFoldDB" id="A0A517Z184"/>
<proteinExistence type="predicted"/>
<dbReference type="EMBL" id="CP036275">
    <property type="protein sequence ID" value="QDU36250.1"/>
    <property type="molecule type" value="Genomic_DNA"/>
</dbReference>
<reference evidence="1 2" key="1">
    <citation type="submission" date="2019-02" db="EMBL/GenBank/DDBJ databases">
        <title>Deep-cultivation of Planctomycetes and their phenomic and genomic characterization uncovers novel biology.</title>
        <authorList>
            <person name="Wiegand S."/>
            <person name="Jogler M."/>
            <person name="Boedeker C."/>
            <person name="Pinto D."/>
            <person name="Vollmers J."/>
            <person name="Rivas-Marin E."/>
            <person name="Kohn T."/>
            <person name="Peeters S.H."/>
            <person name="Heuer A."/>
            <person name="Rast P."/>
            <person name="Oberbeckmann S."/>
            <person name="Bunk B."/>
            <person name="Jeske O."/>
            <person name="Meyerdierks A."/>
            <person name="Storesund J.E."/>
            <person name="Kallscheuer N."/>
            <person name="Luecker S."/>
            <person name="Lage O.M."/>
            <person name="Pohl T."/>
            <person name="Merkel B.J."/>
            <person name="Hornburger P."/>
            <person name="Mueller R.-W."/>
            <person name="Bruemmer F."/>
            <person name="Labrenz M."/>
            <person name="Spormann A.M."/>
            <person name="Op den Camp H."/>
            <person name="Overmann J."/>
            <person name="Amann R."/>
            <person name="Jetten M.S.M."/>
            <person name="Mascher T."/>
            <person name="Medema M.H."/>
            <person name="Devos D.P."/>
            <person name="Kaster A.-K."/>
            <person name="Ovreas L."/>
            <person name="Rohde M."/>
            <person name="Galperin M.Y."/>
            <person name="Jogler C."/>
        </authorList>
    </citation>
    <scope>NUCLEOTIDE SEQUENCE [LARGE SCALE GENOMIC DNA]</scope>
    <source>
        <strain evidence="1 2">Mal4</strain>
    </source>
</reference>
<organism evidence="1 2">
    <name type="scientific">Maioricimonas rarisocia</name>
    <dbReference type="NCBI Taxonomy" id="2528026"/>
    <lineage>
        <taxon>Bacteria</taxon>
        <taxon>Pseudomonadati</taxon>
        <taxon>Planctomycetota</taxon>
        <taxon>Planctomycetia</taxon>
        <taxon>Planctomycetales</taxon>
        <taxon>Planctomycetaceae</taxon>
        <taxon>Maioricimonas</taxon>
    </lineage>
</organism>
<evidence type="ECO:0000313" key="2">
    <source>
        <dbReference type="Proteomes" id="UP000320496"/>
    </source>
</evidence>
<keyword evidence="2" id="KW-1185">Reference proteome</keyword>